<feature type="compositionally biased region" description="Polar residues" evidence="1">
    <location>
        <begin position="37"/>
        <end position="48"/>
    </location>
</feature>
<proteinExistence type="predicted"/>
<name>A0A833RAH0_9POAL</name>
<comment type="caution">
    <text evidence="2">The sequence shown here is derived from an EMBL/GenBank/DDBJ whole genome shotgun (WGS) entry which is preliminary data.</text>
</comment>
<evidence type="ECO:0000313" key="2">
    <source>
        <dbReference type="EMBL" id="KAF3332676.1"/>
    </source>
</evidence>
<dbReference type="AlphaFoldDB" id="A0A833RAH0"/>
<gene>
    <name evidence="2" type="ORF">FCM35_KLT02253</name>
</gene>
<sequence length="129" mass="14935">MMKRNRGETMQQQKLQEETPAKSQRRYKSPKRPHNNAPKTMTEDNNPTTTVLADAVVDSICIGSPEMYTEDPIFAVWDELSGVWPWAVEQEELSGWYPFVEGHFREIGEEEGVDLLDLWRLNDIIEVPN</sequence>
<dbReference type="OrthoDB" id="768391at2759"/>
<reference evidence="2" key="1">
    <citation type="submission" date="2020-01" db="EMBL/GenBank/DDBJ databases">
        <title>Genome sequence of Kobresia littledalei, the first chromosome-level genome in the family Cyperaceae.</title>
        <authorList>
            <person name="Qu G."/>
        </authorList>
    </citation>
    <scope>NUCLEOTIDE SEQUENCE</scope>
    <source>
        <strain evidence="2">C.B.Clarke</strain>
        <tissue evidence="2">Leaf</tissue>
    </source>
</reference>
<organism evidence="2 3">
    <name type="scientific">Carex littledalei</name>
    <dbReference type="NCBI Taxonomy" id="544730"/>
    <lineage>
        <taxon>Eukaryota</taxon>
        <taxon>Viridiplantae</taxon>
        <taxon>Streptophyta</taxon>
        <taxon>Embryophyta</taxon>
        <taxon>Tracheophyta</taxon>
        <taxon>Spermatophyta</taxon>
        <taxon>Magnoliopsida</taxon>
        <taxon>Liliopsida</taxon>
        <taxon>Poales</taxon>
        <taxon>Cyperaceae</taxon>
        <taxon>Cyperoideae</taxon>
        <taxon>Cariceae</taxon>
        <taxon>Carex</taxon>
        <taxon>Carex subgen. Euthyceras</taxon>
    </lineage>
</organism>
<keyword evidence="3" id="KW-1185">Reference proteome</keyword>
<accession>A0A833RAH0</accession>
<protein>
    <submittedName>
        <fullName evidence="2">Uncharacterized protein</fullName>
    </submittedName>
</protein>
<dbReference type="Proteomes" id="UP000623129">
    <property type="component" value="Unassembled WGS sequence"/>
</dbReference>
<dbReference type="EMBL" id="SWLB01000011">
    <property type="protein sequence ID" value="KAF3332676.1"/>
    <property type="molecule type" value="Genomic_DNA"/>
</dbReference>
<evidence type="ECO:0000313" key="3">
    <source>
        <dbReference type="Proteomes" id="UP000623129"/>
    </source>
</evidence>
<evidence type="ECO:0000256" key="1">
    <source>
        <dbReference type="SAM" id="MobiDB-lite"/>
    </source>
</evidence>
<feature type="region of interest" description="Disordered" evidence="1">
    <location>
        <begin position="1"/>
        <end position="48"/>
    </location>
</feature>
<feature type="compositionally biased region" description="Basic residues" evidence="1">
    <location>
        <begin position="23"/>
        <end position="34"/>
    </location>
</feature>